<evidence type="ECO:0000313" key="3">
    <source>
        <dbReference type="Proteomes" id="UP000886786"/>
    </source>
</evidence>
<comment type="caution">
    <text evidence="2">The sequence shown here is derived from an EMBL/GenBank/DDBJ whole genome shotgun (WGS) entry which is preliminary data.</text>
</comment>
<organism evidence="2 3">
    <name type="scientific">Candidatus Coprosoma intestinipullorum</name>
    <dbReference type="NCBI Taxonomy" id="2840752"/>
    <lineage>
        <taxon>Bacteria</taxon>
        <taxon>Bacillati</taxon>
        <taxon>Bacillota</taxon>
        <taxon>Bacillota incertae sedis</taxon>
        <taxon>Candidatus Coprosoma</taxon>
    </lineage>
</organism>
<accession>A0A9D1CY39</accession>
<dbReference type="AlphaFoldDB" id="A0A9D1CY39"/>
<reference evidence="2" key="1">
    <citation type="submission" date="2020-10" db="EMBL/GenBank/DDBJ databases">
        <authorList>
            <person name="Gilroy R."/>
        </authorList>
    </citation>
    <scope>NUCLEOTIDE SEQUENCE</scope>
    <source>
        <strain evidence="2">CHK147-3167</strain>
    </source>
</reference>
<keyword evidence="1" id="KW-0812">Transmembrane</keyword>
<proteinExistence type="predicted"/>
<keyword evidence="1" id="KW-1133">Transmembrane helix</keyword>
<name>A0A9D1CY39_9FIRM</name>
<feature type="transmembrane region" description="Helical" evidence="1">
    <location>
        <begin position="239"/>
        <end position="259"/>
    </location>
</feature>
<dbReference type="EMBL" id="DVFV01000059">
    <property type="protein sequence ID" value="HIQ90603.1"/>
    <property type="molecule type" value="Genomic_DNA"/>
</dbReference>
<protein>
    <submittedName>
        <fullName evidence="2">Uncharacterized protein</fullName>
    </submittedName>
</protein>
<evidence type="ECO:0000313" key="2">
    <source>
        <dbReference type="EMBL" id="HIQ90603.1"/>
    </source>
</evidence>
<dbReference type="Proteomes" id="UP000886786">
    <property type="component" value="Unassembled WGS sequence"/>
</dbReference>
<reference evidence="2" key="2">
    <citation type="journal article" date="2021" name="PeerJ">
        <title>Extensive microbial diversity within the chicken gut microbiome revealed by metagenomics and culture.</title>
        <authorList>
            <person name="Gilroy R."/>
            <person name="Ravi A."/>
            <person name="Getino M."/>
            <person name="Pursley I."/>
            <person name="Horton D.L."/>
            <person name="Alikhan N.F."/>
            <person name="Baker D."/>
            <person name="Gharbi K."/>
            <person name="Hall N."/>
            <person name="Watson M."/>
            <person name="Adriaenssens E.M."/>
            <person name="Foster-Nyarko E."/>
            <person name="Jarju S."/>
            <person name="Secka A."/>
            <person name="Antonio M."/>
            <person name="Oren A."/>
            <person name="Chaudhuri R.R."/>
            <person name="La Ragione R."/>
            <person name="Hildebrand F."/>
            <person name="Pallen M.J."/>
        </authorList>
    </citation>
    <scope>NUCLEOTIDE SEQUENCE</scope>
    <source>
        <strain evidence="2">CHK147-3167</strain>
    </source>
</reference>
<sequence>MTGFDIETGDNAAVVNRDGVLNIGKTYRIIYSQKNGVLVNDGGVVNINSGENQGVNVFEISGTENAIYLNGGTVNINGSIDLGSSTSGYGIYINKGFNTVTGGDALVLSKWFAIGYYAKSTAVPIFSIYINPKITNLKLKDEKGFMEFIDNKINLRFCSDSYTYDGSVTEDEGQELCRRYGGNGNKYDGPIYSNELDSCTAVYINGERQNEVDPSCNPVIDNDETNEPSQIVNVPATSAYASIVIIVLGIVCVIISIIVTRRVTKKS</sequence>
<gene>
    <name evidence="2" type="ORF">IAB27_03125</name>
</gene>
<evidence type="ECO:0000256" key="1">
    <source>
        <dbReference type="SAM" id="Phobius"/>
    </source>
</evidence>
<keyword evidence="1" id="KW-0472">Membrane</keyword>